<dbReference type="InterPro" id="IPR013078">
    <property type="entry name" value="His_Pase_superF_clade-1"/>
</dbReference>
<dbReference type="InterPro" id="IPR051710">
    <property type="entry name" value="Phosphatase_SH3-domain"/>
</dbReference>
<dbReference type="EMBL" id="MG011690">
    <property type="protein sequence ID" value="AVK75796.1"/>
    <property type="molecule type" value="Genomic_DNA"/>
</dbReference>
<feature type="region of interest" description="Disordered" evidence="1">
    <location>
        <begin position="116"/>
        <end position="136"/>
    </location>
</feature>
<accession>A0A2U7UBI5</accession>
<dbReference type="SUPFAM" id="SSF53254">
    <property type="entry name" value="Phosphoglycerate mutase-like"/>
    <property type="match status" value="1"/>
</dbReference>
<feature type="compositionally biased region" description="Basic residues" evidence="1">
    <location>
        <begin position="282"/>
        <end position="292"/>
    </location>
</feature>
<dbReference type="RefSeq" id="YP_009481799.1">
    <property type="nucleotide sequence ID" value="NC_037666.1"/>
</dbReference>
<name>A0A2U7UBI5_9VIRU</name>
<dbReference type="Proteomes" id="UP000249287">
    <property type="component" value="Segment"/>
</dbReference>
<evidence type="ECO:0000256" key="1">
    <source>
        <dbReference type="SAM" id="MobiDB-lite"/>
    </source>
</evidence>
<dbReference type="CDD" id="cd07067">
    <property type="entry name" value="HP_PGM_like"/>
    <property type="match status" value="1"/>
</dbReference>
<dbReference type="InterPro" id="IPR029033">
    <property type="entry name" value="His_PPase_superfam"/>
</dbReference>
<proteinExistence type="predicted"/>
<feature type="region of interest" description="Disordered" evidence="1">
    <location>
        <begin position="225"/>
        <end position="306"/>
    </location>
</feature>
<dbReference type="Gene3D" id="3.40.50.1240">
    <property type="entry name" value="Phosphoglycerate mutase-like"/>
    <property type="match status" value="1"/>
</dbReference>
<dbReference type="PANTHER" id="PTHR16469:SF27">
    <property type="entry name" value="UBIQUITIN-ASSOCIATED AND SH3 DOMAIN-CONTAINING BA-RELATED"/>
    <property type="match status" value="1"/>
</dbReference>
<dbReference type="SMART" id="SM00855">
    <property type="entry name" value="PGAM"/>
    <property type="match status" value="1"/>
</dbReference>
<feature type="compositionally biased region" description="Basic and acidic residues" evidence="1">
    <location>
        <begin position="246"/>
        <end position="281"/>
    </location>
</feature>
<dbReference type="Pfam" id="PF00300">
    <property type="entry name" value="His_Phos_1"/>
    <property type="match status" value="1"/>
</dbReference>
<evidence type="ECO:0000313" key="2">
    <source>
        <dbReference type="EMBL" id="AVK75796.1"/>
    </source>
</evidence>
<gene>
    <name evidence="2" type="ORF">pneo_cds_189</name>
</gene>
<dbReference type="KEGG" id="vg:36842509"/>
<protein>
    <submittedName>
        <fullName evidence="2">PGAM Histidine phosphase domain containing protein</fullName>
    </submittedName>
</protein>
<reference evidence="2" key="1">
    <citation type="journal article" date="2018" name="Nat. Commun.">
        <title>Diversity and evolution of the emerging Pandoraviridae family.</title>
        <authorList>
            <person name="Legendre M."/>
            <person name="Fabre E."/>
            <person name="Poirot O."/>
            <person name="Jeudy S."/>
            <person name="Lartigue A."/>
            <person name="Alempic J.M."/>
            <person name="Beucher L."/>
            <person name="Philippe N."/>
            <person name="Bertaux L."/>
            <person name="Christo-Foroux E."/>
            <person name="Labadie K."/>
            <person name="Coute Y."/>
            <person name="Abergel C."/>
            <person name="Claverie J.M."/>
        </authorList>
    </citation>
    <scope>NUCLEOTIDE SEQUENCE [LARGE SCALE GENOMIC DNA]</scope>
    <source>
        <strain evidence="2">Neocaledonia</strain>
    </source>
</reference>
<dbReference type="GeneID" id="36842509"/>
<dbReference type="PANTHER" id="PTHR16469">
    <property type="entry name" value="UBIQUITIN-ASSOCIATED AND SH3 DOMAIN-CONTAINING BA-RELATED"/>
    <property type="match status" value="1"/>
</dbReference>
<organism evidence="2">
    <name type="scientific">Pandoravirus neocaledonia</name>
    <dbReference type="NCBI Taxonomy" id="2107708"/>
    <lineage>
        <taxon>Viruses</taxon>
        <taxon>Pandoravirus</taxon>
    </lineage>
</organism>
<sequence>MPSRNNNNNAPSAKRDGAPPLLLYIRHGDDHHDAHREARYPKHDHPLNRDGKARAARMARTLVERYGAPTAVYCSPFKRARQTADIMMDALDSADRVRITIDPGLSRYFSRREQRCPSVGADTHAAGPPPIRERNGEFGRRCKRQHERMVARHFFRRDDGSPREGTPVVWCITHALVMRRVAKRVGVVVPDDHVPFLGWFVARPRTSRPSMRGLSDHGLGHACPERALAEARGVGPGRRRRGRGRRQSEEAAKGDRKGTRESGKRSAKKTGDRATTNDKGKDGRRKKGRTLRLRLVEPKRGRTARA</sequence>